<dbReference type="OrthoDB" id="3560783at2759"/>
<keyword evidence="2" id="KW-1133">Transmembrane helix</keyword>
<sequence length="175" mass="19203">MLVIALGMYLGHFGTVDPNGTKCVFVLYVIGLVLFGGAFSIAQYFDIEEVRSEIDIIDEYLAEWKANNLSQDIGNRHRPQTAEITTGTDDNPESNSLLTQAVISEGTSFAIPESIRRNSPTTSRSERRRRDQAKDSAPPDLETGNMEDSISKSGSEASSRSKSSIKGKERVGKKD</sequence>
<accession>A0A4Z1HBU6</accession>
<feature type="compositionally biased region" description="Basic and acidic residues" evidence="1">
    <location>
        <begin position="166"/>
        <end position="175"/>
    </location>
</feature>
<protein>
    <submittedName>
        <fullName evidence="3">Uncharacterized protein</fullName>
    </submittedName>
</protein>
<evidence type="ECO:0000256" key="2">
    <source>
        <dbReference type="SAM" id="Phobius"/>
    </source>
</evidence>
<reference evidence="3 4" key="1">
    <citation type="submission" date="2017-12" db="EMBL/GenBank/DDBJ databases">
        <title>Comparative genomics of Botrytis spp.</title>
        <authorList>
            <person name="Valero-Jimenez C.A."/>
            <person name="Tapia P."/>
            <person name="Veloso J."/>
            <person name="Silva-Moreno E."/>
            <person name="Staats M."/>
            <person name="Valdes J.H."/>
            <person name="Van Kan J.A.L."/>
        </authorList>
    </citation>
    <scope>NUCLEOTIDE SEQUENCE [LARGE SCALE GENOMIC DNA]</scope>
    <source>
        <strain evidence="3 4">MUCL11595</strain>
    </source>
</reference>
<proteinExistence type="predicted"/>
<gene>
    <name evidence="3" type="ORF">BCON_0369g00050</name>
</gene>
<evidence type="ECO:0000313" key="3">
    <source>
        <dbReference type="EMBL" id="TGO45741.1"/>
    </source>
</evidence>
<dbReference type="Proteomes" id="UP000297527">
    <property type="component" value="Unassembled WGS sequence"/>
</dbReference>
<feature type="region of interest" description="Disordered" evidence="1">
    <location>
        <begin position="109"/>
        <end position="175"/>
    </location>
</feature>
<keyword evidence="2" id="KW-0472">Membrane</keyword>
<comment type="caution">
    <text evidence="3">The sequence shown here is derived from an EMBL/GenBank/DDBJ whole genome shotgun (WGS) entry which is preliminary data.</text>
</comment>
<keyword evidence="4" id="KW-1185">Reference proteome</keyword>
<feature type="compositionally biased region" description="Low complexity" evidence="1">
    <location>
        <begin position="151"/>
        <end position="164"/>
    </location>
</feature>
<dbReference type="EMBL" id="PQXN01000367">
    <property type="protein sequence ID" value="TGO45741.1"/>
    <property type="molecule type" value="Genomic_DNA"/>
</dbReference>
<name>A0A4Z1HBU6_9HELO</name>
<evidence type="ECO:0000256" key="1">
    <source>
        <dbReference type="SAM" id="MobiDB-lite"/>
    </source>
</evidence>
<keyword evidence="2" id="KW-0812">Transmembrane</keyword>
<feature type="compositionally biased region" description="Basic and acidic residues" evidence="1">
    <location>
        <begin position="124"/>
        <end position="134"/>
    </location>
</feature>
<organism evidence="3 4">
    <name type="scientific">Botryotinia convoluta</name>
    <dbReference type="NCBI Taxonomy" id="54673"/>
    <lineage>
        <taxon>Eukaryota</taxon>
        <taxon>Fungi</taxon>
        <taxon>Dikarya</taxon>
        <taxon>Ascomycota</taxon>
        <taxon>Pezizomycotina</taxon>
        <taxon>Leotiomycetes</taxon>
        <taxon>Helotiales</taxon>
        <taxon>Sclerotiniaceae</taxon>
        <taxon>Botryotinia</taxon>
    </lineage>
</organism>
<evidence type="ECO:0000313" key="4">
    <source>
        <dbReference type="Proteomes" id="UP000297527"/>
    </source>
</evidence>
<feature type="transmembrane region" description="Helical" evidence="2">
    <location>
        <begin position="25"/>
        <end position="45"/>
    </location>
</feature>
<feature type="region of interest" description="Disordered" evidence="1">
    <location>
        <begin position="72"/>
        <end position="95"/>
    </location>
</feature>
<dbReference type="AlphaFoldDB" id="A0A4Z1HBU6"/>
<feature type="compositionally biased region" description="Polar residues" evidence="1">
    <location>
        <begin position="82"/>
        <end position="95"/>
    </location>
</feature>